<name>A0A7J6D4P2_9TELE</name>
<comment type="caution">
    <text evidence="2">The sequence shown here is derived from an EMBL/GenBank/DDBJ whole genome shotgun (WGS) entry which is preliminary data.</text>
</comment>
<feature type="compositionally biased region" description="Polar residues" evidence="1">
    <location>
        <begin position="40"/>
        <end position="55"/>
    </location>
</feature>
<evidence type="ECO:0000256" key="1">
    <source>
        <dbReference type="SAM" id="MobiDB-lite"/>
    </source>
</evidence>
<reference evidence="2 3" key="1">
    <citation type="submission" date="2020-04" db="EMBL/GenBank/DDBJ databases">
        <title>Chromosome-level genome assembly of a cyprinid fish Onychostoma macrolepis by integration of Nanopore Sequencing, Bionano and Hi-C technology.</title>
        <authorList>
            <person name="Wang D."/>
        </authorList>
    </citation>
    <scope>NUCLEOTIDE SEQUENCE [LARGE SCALE GENOMIC DNA]</scope>
    <source>
        <strain evidence="2">SWU-2019</strain>
        <tissue evidence="2">Muscle</tissue>
    </source>
</reference>
<gene>
    <name evidence="2" type="ORF">G5714_004298</name>
</gene>
<accession>A0A7J6D4P2</accession>
<dbReference type="Proteomes" id="UP000579812">
    <property type="component" value="Unassembled WGS sequence"/>
</dbReference>
<dbReference type="AlphaFoldDB" id="A0A7J6D4P2"/>
<sequence length="329" mass="35661">MSSSTSTPQPKRARQDVAATVAALAQQVKNLASRLEGSSPAPTTVQHDNPYSSPGLSAPEMSEADYESLTSLTDVLEVNAPLDYSLFSETMSEQSFDQLGDEEDESEDLAPQSRDSNPLRALMERAIGALKLPLISEAPTAPSRFDVASVSSQSRPFFSPLLPDFEREVVAQWEHPSKPPPFPREFKMFATVQNAEKIGCGSLPSVDQPIAAVISPPKSLLGRSEGLSKNCRAMDRILHLLHGEVAKTACLANTGAILQLYLNQLLQGLNESLSPEKIAELQLVSSTLLRVSKGQATSVGRLQQLLRETGQDIVMLVMKAKNHLEGEML</sequence>
<feature type="compositionally biased region" description="Acidic residues" evidence="1">
    <location>
        <begin position="99"/>
        <end position="108"/>
    </location>
</feature>
<proteinExistence type="predicted"/>
<protein>
    <submittedName>
        <fullName evidence="2">Uncharacterized protein</fullName>
    </submittedName>
</protein>
<feature type="region of interest" description="Disordered" evidence="1">
    <location>
        <begin position="31"/>
        <end position="65"/>
    </location>
</feature>
<evidence type="ECO:0000313" key="3">
    <source>
        <dbReference type="Proteomes" id="UP000579812"/>
    </source>
</evidence>
<dbReference type="EMBL" id="JAAMOB010000004">
    <property type="protein sequence ID" value="KAF4114075.1"/>
    <property type="molecule type" value="Genomic_DNA"/>
</dbReference>
<organism evidence="2 3">
    <name type="scientific">Onychostoma macrolepis</name>
    <dbReference type="NCBI Taxonomy" id="369639"/>
    <lineage>
        <taxon>Eukaryota</taxon>
        <taxon>Metazoa</taxon>
        <taxon>Chordata</taxon>
        <taxon>Craniata</taxon>
        <taxon>Vertebrata</taxon>
        <taxon>Euteleostomi</taxon>
        <taxon>Actinopterygii</taxon>
        <taxon>Neopterygii</taxon>
        <taxon>Teleostei</taxon>
        <taxon>Ostariophysi</taxon>
        <taxon>Cypriniformes</taxon>
        <taxon>Cyprinidae</taxon>
        <taxon>Acrossocheilinae</taxon>
        <taxon>Onychostoma</taxon>
    </lineage>
</organism>
<feature type="region of interest" description="Disordered" evidence="1">
    <location>
        <begin position="93"/>
        <end position="118"/>
    </location>
</feature>
<evidence type="ECO:0000313" key="2">
    <source>
        <dbReference type="EMBL" id="KAF4114075.1"/>
    </source>
</evidence>
<keyword evidence="3" id="KW-1185">Reference proteome</keyword>